<evidence type="ECO:0000313" key="2">
    <source>
        <dbReference type="Proteomes" id="UP000178089"/>
    </source>
</evidence>
<organism evidence="1 2">
    <name type="scientific">Candidatus Taylorbacteria bacterium RIFCSPHIGHO2_12_FULL_45_16</name>
    <dbReference type="NCBI Taxonomy" id="1802315"/>
    <lineage>
        <taxon>Bacteria</taxon>
        <taxon>Candidatus Tayloriibacteriota</taxon>
    </lineage>
</organism>
<dbReference type="InterPro" id="IPR027417">
    <property type="entry name" value="P-loop_NTPase"/>
</dbReference>
<dbReference type="Pfam" id="PF13177">
    <property type="entry name" value="DNA_pol3_delta2"/>
    <property type="match status" value="1"/>
</dbReference>
<comment type="caution">
    <text evidence="1">The sequence shown here is derived from an EMBL/GenBank/DDBJ whole genome shotgun (WGS) entry which is preliminary data.</text>
</comment>
<evidence type="ECO:0000313" key="1">
    <source>
        <dbReference type="EMBL" id="OHA29190.1"/>
    </source>
</evidence>
<accession>A0A1G2MZC4</accession>
<protein>
    <submittedName>
        <fullName evidence="1">Uncharacterized protein</fullName>
    </submittedName>
</protein>
<dbReference type="EMBL" id="MHRT01000005">
    <property type="protein sequence ID" value="OHA29190.1"/>
    <property type="molecule type" value="Genomic_DNA"/>
</dbReference>
<dbReference type="AlphaFoldDB" id="A0A1G2MZC4"/>
<dbReference type="SUPFAM" id="SSF52540">
    <property type="entry name" value="P-loop containing nucleoside triphosphate hydrolases"/>
    <property type="match status" value="1"/>
</dbReference>
<dbReference type="Proteomes" id="UP000178089">
    <property type="component" value="Unassembled WGS sequence"/>
</dbReference>
<dbReference type="STRING" id="1802315.A3F51_01085"/>
<sequence length="246" mass="27835">MPETLSHHAYLLVGSHSTHADLLSILEKTHKINARGNPDFFDRKYQIFTIDDAREVKTFHGTRPVSTAGKKIFIMQMNGITVEAQNSLLKLLEEPAKHAHFFVIIPSTHLLLPTMKSRMSLLDMKQEAWTKEKGRGTNKIDFDKNGKIGATDTIDSALLQSVKKFVTLSKAKKLEEIKRLIDDIAKEKRTKQDAIDLLSAIQAFIYKEKGLKEGKSSLEAVEFALTYMHDRAPSVKMLLEYVALKI</sequence>
<dbReference type="Gene3D" id="3.40.50.300">
    <property type="entry name" value="P-loop containing nucleotide triphosphate hydrolases"/>
    <property type="match status" value="1"/>
</dbReference>
<gene>
    <name evidence="1" type="ORF">A3F51_01085</name>
</gene>
<proteinExistence type="predicted"/>
<name>A0A1G2MZC4_9BACT</name>
<reference evidence="1 2" key="1">
    <citation type="journal article" date="2016" name="Nat. Commun.">
        <title>Thousands of microbial genomes shed light on interconnected biogeochemical processes in an aquifer system.</title>
        <authorList>
            <person name="Anantharaman K."/>
            <person name="Brown C.T."/>
            <person name="Hug L.A."/>
            <person name="Sharon I."/>
            <person name="Castelle C.J."/>
            <person name="Probst A.J."/>
            <person name="Thomas B.C."/>
            <person name="Singh A."/>
            <person name="Wilkins M.J."/>
            <person name="Karaoz U."/>
            <person name="Brodie E.L."/>
            <person name="Williams K.H."/>
            <person name="Hubbard S.S."/>
            <person name="Banfield J.F."/>
        </authorList>
    </citation>
    <scope>NUCLEOTIDE SEQUENCE [LARGE SCALE GENOMIC DNA]</scope>
</reference>